<sequence>MSKIIPNFYLPKEYPEDMRILVEALVANNGQTLKAALSWLEGKLATHKAHKGKPAGTPMSATTIKNYLTGLYVLDLYKADGQLYSESKPDKTRASIPVQSKIEVINFLETLAKKSYTLEVFNEKLTQICSQHSQIVKDYSKDRYLLYEKHQLSENPEPSQLQELLIQHCGYSYVGNPGVGYLDLFYRDKIQIDNYLNLLEFIVKNYGEVAQKSLGLIPVAQIRDRIITQGSDYSEENFNRHLTQLRLTHRVELITTKSQLAQNIGIDLVEISGIKYGFLKVIQPVLVS</sequence>
<keyword evidence="2" id="KW-1185">Reference proteome</keyword>
<reference evidence="1 2" key="1">
    <citation type="submission" date="2024-09" db="EMBL/GenBank/DDBJ databases">
        <title>Floridaenema gen nov. (Aerosakkonemataceae, Aerosakkonematales ord. nov., Cyanobacteria) from benthic tropical and subtropical fresh waters, with the description of four new species.</title>
        <authorList>
            <person name="Moretto J.A."/>
            <person name="Berthold D.E."/>
            <person name="Lefler F.W."/>
            <person name="Huang I.-S."/>
            <person name="Laughinghouse H. IV."/>
        </authorList>
    </citation>
    <scope>NUCLEOTIDE SEQUENCE [LARGE SCALE GENOMIC DNA]</scope>
    <source>
        <strain evidence="1 2">BLCC-F46</strain>
    </source>
</reference>
<organism evidence="1 2">
    <name type="scientific">Floridaenema aerugineum BLCC-F46</name>
    <dbReference type="NCBI Taxonomy" id="3153654"/>
    <lineage>
        <taxon>Bacteria</taxon>
        <taxon>Bacillati</taxon>
        <taxon>Cyanobacteriota</taxon>
        <taxon>Cyanophyceae</taxon>
        <taxon>Oscillatoriophycideae</taxon>
        <taxon>Aerosakkonematales</taxon>
        <taxon>Aerosakkonemataceae</taxon>
        <taxon>Floridanema</taxon>
        <taxon>Floridanema aerugineum</taxon>
    </lineage>
</organism>
<protein>
    <submittedName>
        <fullName evidence="1">Uncharacterized protein</fullName>
    </submittedName>
</protein>
<gene>
    <name evidence="1" type="ORF">ACE1CC_27880</name>
</gene>
<evidence type="ECO:0000313" key="2">
    <source>
        <dbReference type="Proteomes" id="UP001576774"/>
    </source>
</evidence>
<dbReference type="EMBL" id="JBHFNQ010000206">
    <property type="protein sequence ID" value="MFB2880685.1"/>
    <property type="molecule type" value="Genomic_DNA"/>
</dbReference>
<dbReference type="Proteomes" id="UP001576774">
    <property type="component" value="Unassembled WGS sequence"/>
</dbReference>
<dbReference type="RefSeq" id="WP_413273689.1">
    <property type="nucleotide sequence ID" value="NZ_JBHFNQ010000206.1"/>
</dbReference>
<proteinExistence type="predicted"/>
<comment type="caution">
    <text evidence="1">The sequence shown here is derived from an EMBL/GenBank/DDBJ whole genome shotgun (WGS) entry which is preliminary data.</text>
</comment>
<accession>A0ABV4XD16</accession>
<evidence type="ECO:0000313" key="1">
    <source>
        <dbReference type="EMBL" id="MFB2880685.1"/>
    </source>
</evidence>
<name>A0ABV4XD16_9CYAN</name>